<dbReference type="OrthoDB" id="3140657at2759"/>
<evidence type="ECO:0000259" key="1">
    <source>
        <dbReference type="PROSITE" id="PS50181"/>
    </source>
</evidence>
<feature type="domain" description="F-box" evidence="1">
    <location>
        <begin position="68"/>
        <end position="119"/>
    </location>
</feature>
<evidence type="ECO:0000313" key="3">
    <source>
        <dbReference type="Proteomes" id="UP000799439"/>
    </source>
</evidence>
<comment type="caution">
    <text evidence="2">The sequence shown here is derived from an EMBL/GenBank/DDBJ whole genome shotgun (WGS) entry which is preliminary data.</text>
</comment>
<dbReference type="Proteomes" id="UP000799439">
    <property type="component" value="Unassembled WGS sequence"/>
</dbReference>
<dbReference type="SUPFAM" id="SSF52047">
    <property type="entry name" value="RNI-like"/>
    <property type="match status" value="1"/>
</dbReference>
<keyword evidence="3" id="KW-1185">Reference proteome</keyword>
<organism evidence="2 3">
    <name type="scientific">Myriangium duriaei CBS 260.36</name>
    <dbReference type="NCBI Taxonomy" id="1168546"/>
    <lineage>
        <taxon>Eukaryota</taxon>
        <taxon>Fungi</taxon>
        <taxon>Dikarya</taxon>
        <taxon>Ascomycota</taxon>
        <taxon>Pezizomycotina</taxon>
        <taxon>Dothideomycetes</taxon>
        <taxon>Dothideomycetidae</taxon>
        <taxon>Myriangiales</taxon>
        <taxon>Myriangiaceae</taxon>
        <taxon>Myriangium</taxon>
    </lineage>
</organism>
<proteinExistence type="predicted"/>
<dbReference type="InterPro" id="IPR001810">
    <property type="entry name" value="F-box_dom"/>
</dbReference>
<dbReference type="PANTHER" id="PTHR42057">
    <property type="entry name" value="F-BOX DOMAIN PROTEIN (AFU_ORTHOLOGUE AFUA_4G00200)"/>
    <property type="match status" value="1"/>
</dbReference>
<dbReference type="EMBL" id="ML996085">
    <property type="protein sequence ID" value="KAF2153361.1"/>
    <property type="molecule type" value="Genomic_DNA"/>
</dbReference>
<accession>A0A9P4J1C5</accession>
<gene>
    <name evidence="2" type="ORF">K461DRAFT_293628</name>
</gene>
<evidence type="ECO:0000313" key="2">
    <source>
        <dbReference type="EMBL" id="KAF2153361.1"/>
    </source>
</evidence>
<sequence length="559" mass="64270">MHASAREMATNPLNHSYHKQFLPANDTAQESAYQVSFAVLPFDGVAVSPGQSQDAVLPDIINASQSCQGQFAALPQEVEDLILKYLFAEDQKNLRSVSKHFEEGATKQLFREVALWTSASSAARLQAVMAHPILAGLVKEIKLYAFVMSEESSLNEEPVSRYRQSLQLRKRGRDTASHVQELQEEKRRFESFLSKLRVLRNLEGIFINFSKSYDVARAVPAMPAEKTFRHERMTKIFEALHLHGFKLRKLFIRHLMNFADEVLVASEAFKEVALSQLEELHLKVTQQPYCEVVNGQPDNRTNWLAVFYPYLLFEWIAPASAHLTSLSLYSDDLWGLIPGHSWTGLHFPRLKSLKLGNYHIGHDDQFDWVLAQTTLKELVLHNCAMFYQMCIRRDDMSAWNISTRDWVLLPDTSTPEYAHYKYHGRWADCFRKVHLRLQLTSFKLDCSNEDDEVDPELTSQLGVHLSSNRYTNFLFRDFHFEDLETVVDGDTDPNTQPLAEPVSGDFFSGLSPVPHDADPNRFGIHDYHCYTHNSDFTALTLLDEAVKERARQERARRDR</sequence>
<dbReference type="PANTHER" id="PTHR42057:SF2">
    <property type="entry name" value="F-BOX DOMAIN PROTEIN (AFU_ORTHOLOGUE AFUA_4G00200)-RELATED"/>
    <property type="match status" value="1"/>
</dbReference>
<dbReference type="AlphaFoldDB" id="A0A9P4J1C5"/>
<name>A0A9P4J1C5_9PEZI</name>
<dbReference type="PROSITE" id="PS50181">
    <property type="entry name" value="FBOX"/>
    <property type="match status" value="1"/>
</dbReference>
<protein>
    <recommendedName>
        <fullName evidence="1">F-box domain-containing protein</fullName>
    </recommendedName>
</protein>
<reference evidence="2" key="1">
    <citation type="journal article" date="2020" name="Stud. Mycol.">
        <title>101 Dothideomycetes genomes: a test case for predicting lifestyles and emergence of pathogens.</title>
        <authorList>
            <person name="Haridas S."/>
            <person name="Albert R."/>
            <person name="Binder M."/>
            <person name="Bloem J."/>
            <person name="Labutti K."/>
            <person name="Salamov A."/>
            <person name="Andreopoulos B."/>
            <person name="Baker S."/>
            <person name="Barry K."/>
            <person name="Bills G."/>
            <person name="Bluhm B."/>
            <person name="Cannon C."/>
            <person name="Castanera R."/>
            <person name="Culley D."/>
            <person name="Daum C."/>
            <person name="Ezra D."/>
            <person name="Gonzalez J."/>
            <person name="Henrissat B."/>
            <person name="Kuo A."/>
            <person name="Liang C."/>
            <person name="Lipzen A."/>
            <person name="Lutzoni F."/>
            <person name="Magnuson J."/>
            <person name="Mondo S."/>
            <person name="Nolan M."/>
            <person name="Ohm R."/>
            <person name="Pangilinan J."/>
            <person name="Park H.-J."/>
            <person name="Ramirez L."/>
            <person name="Alfaro M."/>
            <person name="Sun H."/>
            <person name="Tritt A."/>
            <person name="Yoshinaga Y."/>
            <person name="Zwiers L.-H."/>
            <person name="Turgeon B."/>
            <person name="Goodwin S."/>
            <person name="Spatafora J."/>
            <person name="Crous P."/>
            <person name="Grigoriev I."/>
        </authorList>
    </citation>
    <scope>NUCLEOTIDE SEQUENCE</scope>
    <source>
        <strain evidence="2">CBS 260.36</strain>
    </source>
</reference>